<keyword evidence="8 11" id="KW-0269">Exonuclease</keyword>
<dbReference type="RefSeq" id="WP_006608326.1">
    <property type="nucleotide sequence ID" value="NZ_AFXA01000002.1"/>
</dbReference>
<feature type="domain" description="Exonuclease" evidence="12">
    <location>
        <begin position="422"/>
        <end position="591"/>
    </location>
</feature>
<keyword evidence="2 11" id="KW-0963">Cytoplasm</keyword>
<evidence type="ECO:0000256" key="6">
    <source>
        <dbReference type="ARBA" id="ARBA00022722"/>
    </source>
</evidence>
<keyword evidence="15" id="KW-1185">Reference proteome</keyword>
<dbReference type="GO" id="GO:0008408">
    <property type="term" value="F:3'-5' exonuclease activity"/>
    <property type="evidence" value="ECO:0007669"/>
    <property type="project" value="UniProtKB-UniRule"/>
</dbReference>
<gene>
    <name evidence="11 14" type="primary">polC</name>
    <name evidence="14" type="ORF">MCSF7_02589</name>
</gene>
<dbReference type="InterPro" id="IPR006054">
    <property type="entry name" value="DnaQ"/>
</dbReference>
<dbReference type="Pfam" id="PF17657">
    <property type="entry name" value="DNA_pol3_finger"/>
    <property type="match status" value="1"/>
</dbReference>
<dbReference type="Gene3D" id="3.30.420.10">
    <property type="entry name" value="Ribonuclease H-like superfamily/Ribonuclease H"/>
    <property type="match status" value="1"/>
</dbReference>
<dbReference type="InterPro" id="IPR011708">
    <property type="entry name" value="DNA_pol3_alpha_NTPase_dom"/>
</dbReference>
<dbReference type="eggNOG" id="COG2176">
    <property type="taxonomic scope" value="Bacteria"/>
</dbReference>
<evidence type="ECO:0000256" key="8">
    <source>
        <dbReference type="ARBA" id="ARBA00022839"/>
    </source>
</evidence>
<dbReference type="InterPro" id="IPR012337">
    <property type="entry name" value="RNaseH-like_sf"/>
</dbReference>
<dbReference type="GO" id="GO:0006261">
    <property type="term" value="P:DNA-templated DNA replication"/>
    <property type="evidence" value="ECO:0007669"/>
    <property type="project" value="UniProtKB-UniRule"/>
</dbReference>
<dbReference type="InterPro" id="IPR016195">
    <property type="entry name" value="Pol/histidinol_Pase-like"/>
</dbReference>
<dbReference type="FunFam" id="3.30.420.10:FF:000045">
    <property type="entry name" value="3'-5' exonuclease DinG"/>
    <property type="match status" value="1"/>
</dbReference>
<evidence type="ECO:0000259" key="13">
    <source>
        <dbReference type="SMART" id="SM00481"/>
    </source>
</evidence>
<keyword evidence="5 11" id="KW-0235">DNA replication</keyword>
<proteinExistence type="inferred from homology"/>
<dbReference type="InterPro" id="IPR003141">
    <property type="entry name" value="Pol/His_phosphatase_N"/>
</dbReference>
<dbReference type="HAMAP" id="MF_00356">
    <property type="entry name" value="DNApol_PolC"/>
    <property type="match status" value="1"/>
</dbReference>
<dbReference type="InterPro" id="IPR004805">
    <property type="entry name" value="DnaE2/DnaE/PolC"/>
</dbReference>
<dbReference type="InterPro" id="IPR029460">
    <property type="entry name" value="DNAPol_HHH"/>
</dbReference>
<dbReference type="Pfam" id="PF14579">
    <property type="entry name" value="HHH_6"/>
    <property type="match status" value="1"/>
</dbReference>
<evidence type="ECO:0000313" key="14">
    <source>
        <dbReference type="EMBL" id="EGV00556.1"/>
    </source>
</evidence>
<dbReference type="Pfam" id="PF00929">
    <property type="entry name" value="RNase_T"/>
    <property type="match status" value="1"/>
</dbReference>
<dbReference type="SUPFAM" id="SSF53098">
    <property type="entry name" value="Ribonuclease H-like"/>
    <property type="match status" value="1"/>
</dbReference>
<evidence type="ECO:0000256" key="2">
    <source>
        <dbReference type="ARBA" id="ARBA00022490"/>
    </source>
</evidence>
<sequence length="1457" mass="167780">MTHHDNNFQNQKFLKFCSHFGIQIPKSMLNAQIINSVHVKEKDCIQLHIKFNEFINFHDIKNFKLALNEKRHLGNIEVFYEFDLLQYTKEGLLNFCHNLTKTKFKYASLQNLNFDQNLIMNSNYDFTLKIYNKDTYEQEKDIFYDFVAKLKGYGFQKLNFNLKLVEIKHETPIEVEKENLNFAIAQALKENQSIKKNEDSLFTRKKSFSRLNTSYANTTIENLYFLEDKTAVEISGLVFKKEYKALNNANEKKHLYIISLTDLTSGIQLQYFTKELLSSEEEKILENDSWIKVKGRLALKIQESRETRIIYVDSFEKTVSPISESQDLMDEQDKRVELHISSKMNTMDGLLNPSEIIKQAEKFKMPAVAIMDLNGCQGYPEFYNTAKKSSVKPLYGTAFTIINKNVNLIIGDFENVNLRNTEYVAFDIETTSLFPRFGEVIEYGAVKVTQSLRIDNKEQFFIKAKQPLSSFTTNLTGITNKMLEDGKNIQDALDEIYSSLNNKIAIAHNARFDYHFLKEQFFKYNKPFPKFAVIDTLKVSRFLFPDDSKHKLQDLAKKVDIIYDENQAHRGDYDAEVLANVWIQLIGILEKNNIFDLKTLANQTSKSLYKREFAYEITTLAKNNQGLKEQFELISFASTDQYWNQPKLFWENLENKKNILIGSSTLRSKLLDDYFYGSTSLFIDTLEKLDYVEIPAPQVFSHWLEYGDLSKEELEFALKDIITKAKEKNKIVVATGDVKYNSILDKKAYEIVVYSKGIGNSRHYLYNYEKAKNNNIKIPTQNFLTTKEMLEQFAFLNDDKLIREIVIDNTQKIANLCEDIKVIKEDLYTPNFDNSDLKLKELVYKTAHEKYGEILPELIEKRIESELTPIIKHGFSVIYWISHVLIQKSIERGYVVGSRGSVGSSITAYLSGVSEVNPLPAHCICLKCKKFELCQDKNITSGFDLDPKKCDNCGSLMDTDGQTIPFETFLGFDADKVPDIDLNFSGEVQPEIHNEVKNIFGEYHTFRAGTVQTVADKTAYGYVKNYAEETKQEINEIYVHYLAKRIEGVKRTTGQHPGGILIIPKEFDVTDFTATNFPANDVTSTWKTTHFDFKAIHDNLLKLDILGHDNPTIIKLLEEYTGIKTSAIPKKDPKVMSLFSSTASMGIKPEDIDNEVTGALGLPEFGTKFVRKMLSSSKPSSFADLISLSGLSHGTDVWVGNAEDLILKRNFKLSDVISCRDDILVKLMNVDVPRKDAFKIMEKVRKGKGLNSEEEEFLLKYKVPQWQIDSMKKIKYMFPKAHAAAYVLMAWWSAYYKLYYPLEFYSVYLTARTDVLDIENMIDVKGGKRVARKLKELKIEEARRTISSTDEKLLPIFEIVQELYARGFYISNVSLTRSKANEWVIDKENNCLIPPFTAVKQLGLAVANSIVSARDSKEFISIEDFKQRTTTNNTLLERLKSMNVFDGLDTKNQMTLF</sequence>
<keyword evidence="6 11" id="KW-0540">Nuclease</keyword>
<dbReference type="Proteomes" id="UP000004978">
    <property type="component" value="Unassembled WGS sequence"/>
</dbReference>
<feature type="domain" description="Polymerase/histidinol phosphatase N-terminal" evidence="13">
    <location>
        <begin position="336"/>
        <end position="403"/>
    </location>
</feature>
<comment type="similarity">
    <text evidence="11">Belongs to the DNA polymerase type-C family. PolC subfamily.</text>
</comment>
<dbReference type="Gene3D" id="3.20.20.140">
    <property type="entry name" value="Metal-dependent hydrolases"/>
    <property type="match status" value="2"/>
</dbReference>
<dbReference type="SMART" id="SM00481">
    <property type="entry name" value="POLIIIAc"/>
    <property type="match status" value="1"/>
</dbReference>
<protein>
    <recommendedName>
        <fullName evidence="11">DNA polymerase III PolC-type</fullName>
        <shortName evidence="11">PolIII</shortName>
        <ecNumber evidence="11">2.7.7.7</ecNumber>
    </recommendedName>
</protein>
<dbReference type="InterPro" id="IPR012340">
    <property type="entry name" value="NA-bd_OB-fold"/>
</dbReference>
<evidence type="ECO:0000256" key="7">
    <source>
        <dbReference type="ARBA" id="ARBA00022801"/>
    </source>
</evidence>
<dbReference type="Gene3D" id="1.10.150.870">
    <property type="match status" value="1"/>
</dbReference>
<dbReference type="InterPro" id="IPR040982">
    <property type="entry name" value="DNA_pol3_finger"/>
</dbReference>
<dbReference type="EMBL" id="AFXA01000002">
    <property type="protein sequence ID" value="EGV00556.1"/>
    <property type="molecule type" value="Genomic_DNA"/>
</dbReference>
<dbReference type="InterPro" id="IPR004013">
    <property type="entry name" value="PHP_dom"/>
</dbReference>
<dbReference type="SUPFAM" id="SSF89550">
    <property type="entry name" value="PHP domain-like"/>
    <property type="match status" value="1"/>
</dbReference>
<dbReference type="EC" id="2.7.7.7" evidence="11"/>
<dbReference type="Pfam" id="PF02811">
    <property type="entry name" value="PHP"/>
    <property type="match status" value="1"/>
</dbReference>
<dbReference type="NCBIfam" id="TIGR00573">
    <property type="entry name" value="dnaq"/>
    <property type="match status" value="1"/>
</dbReference>
<evidence type="ECO:0000256" key="5">
    <source>
        <dbReference type="ARBA" id="ARBA00022705"/>
    </source>
</evidence>
<organism evidence="14 15">
    <name type="scientific">Mycoplasmopsis columbina SF7</name>
    <dbReference type="NCBI Taxonomy" id="1037410"/>
    <lineage>
        <taxon>Bacteria</taxon>
        <taxon>Bacillati</taxon>
        <taxon>Mycoplasmatota</taxon>
        <taxon>Mycoplasmoidales</taxon>
        <taxon>Metamycoplasmataceae</taxon>
        <taxon>Mycoplasmopsis</taxon>
    </lineage>
</organism>
<dbReference type="Gene3D" id="6.10.140.1510">
    <property type="match status" value="1"/>
</dbReference>
<evidence type="ECO:0000256" key="1">
    <source>
        <dbReference type="ARBA" id="ARBA00003452"/>
    </source>
</evidence>
<evidence type="ECO:0000256" key="11">
    <source>
        <dbReference type="HAMAP-Rule" id="MF_00356"/>
    </source>
</evidence>
<comment type="function">
    <text evidence="1 11">Required for replicative DNA synthesis. This DNA polymerase also exhibits 3' to 5' exonuclease activity.</text>
</comment>
<comment type="subcellular location">
    <subcellularLocation>
        <location evidence="11">Cytoplasm</location>
    </subcellularLocation>
</comment>
<dbReference type="InterPro" id="IPR013520">
    <property type="entry name" value="Ribonucl_H"/>
</dbReference>
<evidence type="ECO:0000256" key="10">
    <source>
        <dbReference type="ARBA" id="ARBA00049244"/>
    </source>
</evidence>
<dbReference type="InterPro" id="IPR036397">
    <property type="entry name" value="RNaseH_sf"/>
</dbReference>
<dbReference type="GO" id="GO:0003887">
    <property type="term" value="F:DNA-directed DNA polymerase activity"/>
    <property type="evidence" value="ECO:0007669"/>
    <property type="project" value="UniProtKB-UniRule"/>
</dbReference>
<keyword evidence="3 11" id="KW-0808">Transferase</keyword>
<dbReference type="CDD" id="cd06127">
    <property type="entry name" value="DEDDh"/>
    <property type="match status" value="1"/>
</dbReference>
<dbReference type="PANTHER" id="PTHR32294">
    <property type="entry name" value="DNA POLYMERASE III SUBUNIT ALPHA"/>
    <property type="match status" value="1"/>
</dbReference>
<evidence type="ECO:0000256" key="3">
    <source>
        <dbReference type="ARBA" id="ARBA00022679"/>
    </source>
</evidence>
<evidence type="ECO:0000256" key="9">
    <source>
        <dbReference type="ARBA" id="ARBA00022932"/>
    </source>
</evidence>
<dbReference type="SMART" id="SM00479">
    <property type="entry name" value="EXOIII"/>
    <property type="match status" value="1"/>
</dbReference>
<dbReference type="Gene3D" id="3.30.1900.20">
    <property type="match status" value="2"/>
</dbReference>
<reference evidence="14 15" key="1">
    <citation type="journal article" date="2013" name="Genome Announc.">
        <title>Genome Sequence of Mycoplasma columbinum Strain SF7.</title>
        <authorList>
            <person name="Guo Z."/>
            <person name="Xu X."/>
            <person name="Zheng Q."/>
            <person name="Li T."/>
            <person name="Kuang S."/>
            <person name="Zhang Z."/>
            <person name="Chen Y."/>
            <person name="Lu X."/>
            <person name="Zhou R."/>
            <person name="Bi D."/>
            <person name="Jin H."/>
        </authorList>
    </citation>
    <scope>NUCLEOTIDE SEQUENCE [LARGE SCALE GENOMIC DNA]</scope>
    <source>
        <strain evidence="14 15">SF7</strain>
    </source>
</reference>
<name>F9UJ60_9BACT</name>
<dbReference type="NCBIfam" id="NF001688">
    <property type="entry name" value="PRK00448.1"/>
    <property type="match status" value="1"/>
</dbReference>
<dbReference type="Pfam" id="PF07733">
    <property type="entry name" value="DNA_pol3_alpha"/>
    <property type="match status" value="1"/>
</dbReference>
<dbReference type="GO" id="GO:0005737">
    <property type="term" value="C:cytoplasm"/>
    <property type="evidence" value="ECO:0007669"/>
    <property type="project" value="UniProtKB-SubCell"/>
</dbReference>
<dbReference type="STRING" id="1037410.MCSF7_02589"/>
<accession>F9UJ60</accession>
<evidence type="ECO:0000313" key="15">
    <source>
        <dbReference type="Proteomes" id="UP000004978"/>
    </source>
</evidence>
<dbReference type="InterPro" id="IPR044923">
    <property type="entry name" value="PolC_middle_finger_sf"/>
</dbReference>
<comment type="catalytic activity">
    <reaction evidence="10 11">
        <text>DNA(n) + a 2'-deoxyribonucleoside 5'-triphosphate = DNA(n+1) + diphosphate</text>
        <dbReference type="Rhea" id="RHEA:22508"/>
        <dbReference type="Rhea" id="RHEA-COMP:17339"/>
        <dbReference type="Rhea" id="RHEA-COMP:17340"/>
        <dbReference type="ChEBI" id="CHEBI:33019"/>
        <dbReference type="ChEBI" id="CHEBI:61560"/>
        <dbReference type="ChEBI" id="CHEBI:173112"/>
        <dbReference type="EC" id="2.7.7.7"/>
    </reaction>
</comment>
<dbReference type="InterPro" id="IPR006308">
    <property type="entry name" value="Pol_III_a_PolC-type_gram_pos"/>
</dbReference>
<evidence type="ECO:0000256" key="4">
    <source>
        <dbReference type="ARBA" id="ARBA00022695"/>
    </source>
</evidence>
<keyword evidence="7 11" id="KW-0378">Hydrolase</keyword>
<dbReference type="GO" id="GO:0003677">
    <property type="term" value="F:DNA binding"/>
    <property type="evidence" value="ECO:0007669"/>
    <property type="project" value="UniProtKB-UniRule"/>
</dbReference>
<comment type="caution">
    <text evidence="14">The sequence shown here is derived from an EMBL/GenBank/DDBJ whole genome shotgun (WGS) entry which is preliminary data.</text>
</comment>
<keyword evidence="9 11" id="KW-0239">DNA-directed DNA polymerase</keyword>
<evidence type="ECO:0000259" key="12">
    <source>
        <dbReference type="SMART" id="SM00479"/>
    </source>
</evidence>
<keyword evidence="4 11" id="KW-0548">Nucleotidyltransferase</keyword>
<dbReference type="Gene3D" id="1.10.150.700">
    <property type="entry name" value="PolC, middle finger domain"/>
    <property type="match status" value="1"/>
</dbReference>
<dbReference type="PANTHER" id="PTHR32294:SF5">
    <property type="entry name" value="DNA POLYMERASE III POLC-TYPE"/>
    <property type="match status" value="1"/>
</dbReference>
<dbReference type="NCBIfam" id="TIGR01405">
    <property type="entry name" value="polC_Gram_pos"/>
    <property type="match status" value="1"/>
</dbReference>
<dbReference type="Gene3D" id="2.40.50.140">
    <property type="entry name" value="Nucleic acid-binding proteins"/>
    <property type="match status" value="1"/>
</dbReference>